<organism evidence="4 5">
    <name type="scientific">Dubosiella newyorkensis</name>
    <dbReference type="NCBI Taxonomy" id="1862672"/>
    <lineage>
        <taxon>Bacteria</taxon>
        <taxon>Bacillati</taxon>
        <taxon>Bacillota</taxon>
        <taxon>Erysipelotrichia</taxon>
        <taxon>Erysipelotrichales</taxon>
        <taxon>Erysipelotrichaceae</taxon>
        <taxon>Dubosiella</taxon>
    </lineage>
</organism>
<dbReference type="InterPro" id="IPR016898">
    <property type="entry name" value="Polyphosphate_phosphotransfera"/>
</dbReference>
<dbReference type="GeneID" id="78274857"/>
<dbReference type="PIRSF" id="PIRSF028756">
    <property type="entry name" value="PPK2_prd"/>
    <property type="match status" value="1"/>
</dbReference>
<comment type="caution">
    <text evidence="4">The sequence shown here is derived from an EMBL/GenBank/DDBJ whole genome shotgun (WGS) entry which is preliminary data.</text>
</comment>
<evidence type="ECO:0000256" key="2">
    <source>
        <dbReference type="ARBA" id="ARBA00022777"/>
    </source>
</evidence>
<protein>
    <recommendedName>
        <fullName evidence="3">Polyphosphate kinase-2-related domain-containing protein</fullName>
    </recommendedName>
</protein>
<evidence type="ECO:0000256" key="1">
    <source>
        <dbReference type="ARBA" id="ARBA00022679"/>
    </source>
</evidence>
<dbReference type="NCBIfam" id="TIGR03709">
    <property type="entry name" value="PPK2_rel_1"/>
    <property type="match status" value="1"/>
</dbReference>
<dbReference type="GO" id="GO:0006797">
    <property type="term" value="P:polyphosphate metabolic process"/>
    <property type="evidence" value="ECO:0007669"/>
    <property type="project" value="InterPro"/>
</dbReference>
<gene>
    <name evidence="4" type="ORF">BO225_02705</name>
</gene>
<dbReference type="RefSeq" id="WP_076340752.1">
    <property type="nucleotide sequence ID" value="NZ_CAJTMI010000037.1"/>
</dbReference>
<dbReference type="EMBL" id="MPKA01000047">
    <property type="protein sequence ID" value="OLU47471.1"/>
    <property type="molecule type" value="Genomic_DNA"/>
</dbReference>
<dbReference type="Proteomes" id="UP000186705">
    <property type="component" value="Unassembled WGS sequence"/>
</dbReference>
<dbReference type="Pfam" id="PF03976">
    <property type="entry name" value="PPK2"/>
    <property type="match status" value="1"/>
</dbReference>
<dbReference type="AlphaFoldDB" id="A0A1U7NPA9"/>
<feature type="domain" description="Polyphosphate kinase-2-related" evidence="3">
    <location>
        <begin position="28"/>
        <end position="262"/>
    </location>
</feature>
<dbReference type="STRING" id="1862672.BO225_02705"/>
<dbReference type="InterPro" id="IPR022488">
    <property type="entry name" value="PPK2-related"/>
</dbReference>
<dbReference type="OrthoDB" id="9775224at2"/>
<dbReference type="SUPFAM" id="SSF52540">
    <property type="entry name" value="P-loop containing nucleoside triphosphate hydrolases"/>
    <property type="match status" value="1"/>
</dbReference>
<evidence type="ECO:0000313" key="5">
    <source>
        <dbReference type="Proteomes" id="UP000186705"/>
    </source>
</evidence>
<proteinExistence type="predicted"/>
<accession>A0A1U7NPA9</accession>
<dbReference type="InterPro" id="IPR022300">
    <property type="entry name" value="PPK2-rel_1"/>
</dbReference>
<sequence length="309" mass="36554">MIENYKFDGSKTIDLKKLPTNSKKDHVNKQKIIQETEANQLKIQSLQEKLYAQGIEGLIIVLQARDAAGKDATIKHVLSGINPQGIDVHSFKQPTHEELAHDFLWRFNKALPRRGKIAIFNRSYYEEVLVVKVHQLYKNYALPQKDKEDNYIQRRYEQINNYEKYLEQNGYRIIKIFLNVSKETQKERFLERIDQPDKNWKFSEADLAERALWDEYTKAYESMVDRTSTKTCPWYVFPADQKWYTRYLVSEVIFKTLKEMDPHYPTISAEQKEHLLSCKEALLSEDGHEKLFKEAVKKEMEKDDPSSSF</sequence>
<dbReference type="InterPro" id="IPR027417">
    <property type="entry name" value="P-loop_NTPase"/>
</dbReference>
<name>A0A1U7NPA9_9FIRM</name>
<evidence type="ECO:0000259" key="3">
    <source>
        <dbReference type="Pfam" id="PF03976"/>
    </source>
</evidence>
<evidence type="ECO:0000313" key="4">
    <source>
        <dbReference type="EMBL" id="OLU47471.1"/>
    </source>
</evidence>
<keyword evidence="5" id="KW-1185">Reference proteome</keyword>
<dbReference type="PANTHER" id="PTHR34383:SF3">
    <property type="entry name" value="POLYPHOSPHATE:AMP PHOSPHOTRANSFERASE"/>
    <property type="match status" value="1"/>
</dbReference>
<keyword evidence="2" id="KW-0418">Kinase</keyword>
<dbReference type="PANTHER" id="PTHR34383">
    <property type="entry name" value="POLYPHOSPHATE:AMP PHOSPHOTRANSFERASE-RELATED"/>
    <property type="match status" value="1"/>
</dbReference>
<keyword evidence="1" id="KW-0808">Transferase</keyword>
<dbReference type="Gene3D" id="3.40.50.300">
    <property type="entry name" value="P-loop containing nucleotide triphosphate hydrolases"/>
    <property type="match status" value="1"/>
</dbReference>
<dbReference type="GO" id="GO:0008976">
    <property type="term" value="F:polyphosphate kinase activity"/>
    <property type="evidence" value="ECO:0007669"/>
    <property type="project" value="InterPro"/>
</dbReference>
<reference evidence="4 5" key="1">
    <citation type="submission" date="2016-11" db="EMBL/GenBank/DDBJ databases">
        <title>Description of two novel members of the family Erysipelotrichaceae: Ileibacterium lipovorans gen. nov., sp. nov. and Dubosiella newyorkensis, gen. nov., sp. nov.</title>
        <authorList>
            <person name="Cox L.M."/>
            <person name="Sohn J."/>
            <person name="Tyrrell K.L."/>
            <person name="Citron D.M."/>
            <person name="Lawson P.A."/>
            <person name="Patel N.B."/>
            <person name="Iizumi T."/>
            <person name="Perez-Perez G.I."/>
            <person name="Goldstein E.J."/>
            <person name="Blaser M.J."/>
        </authorList>
    </citation>
    <scope>NUCLEOTIDE SEQUENCE [LARGE SCALE GENOMIC DNA]</scope>
    <source>
        <strain evidence="4 5">NYU-BL-A4</strain>
    </source>
</reference>